<name>A0A0C4EZ75_PUCT1</name>
<dbReference type="PANTHER" id="PTHR28204">
    <property type="entry name" value="MITOCHONDRIAL DISTRIBUTION AND MORPHOLOGY PROTEIN 12"/>
    <property type="match status" value="1"/>
</dbReference>
<reference evidence="2" key="2">
    <citation type="submission" date="2016-05" db="EMBL/GenBank/DDBJ databases">
        <title>Comparative analysis highlights variable genome content of wheat rusts and divergence of the mating loci.</title>
        <authorList>
            <person name="Cuomo C.A."/>
            <person name="Bakkeren G."/>
            <person name="Szabo L."/>
            <person name="Khalil H."/>
            <person name="Joly D."/>
            <person name="Goldberg J."/>
            <person name="Young S."/>
            <person name="Zeng Q."/>
            <person name="Fellers J."/>
        </authorList>
    </citation>
    <scope>NUCLEOTIDE SEQUENCE [LARGE SCALE GENOMIC DNA]</scope>
    <source>
        <strain evidence="2">1-1 BBBD Race 1</strain>
    </source>
</reference>
<gene>
    <name evidence="2" type="ORF">PTTG_06132</name>
</gene>
<evidence type="ECO:0000313" key="4">
    <source>
        <dbReference type="Proteomes" id="UP000005240"/>
    </source>
</evidence>
<protein>
    <submittedName>
        <fullName evidence="2 3">Uncharacterized protein</fullName>
    </submittedName>
</protein>
<dbReference type="Proteomes" id="UP000005240">
    <property type="component" value="Unassembled WGS sequence"/>
</dbReference>
<evidence type="ECO:0000256" key="1">
    <source>
        <dbReference type="ARBA" id="ARBA00022824"/>
    </source>
</evidence>
<proteinExistence type="predicted"/>
<dbReference type="GO" id="GO:1990456">
    <property type="term" value="P:mitochondrion-endoplasmic reticulum membrane tethering"/>
    <property type="evidence" value="ECO:0007669"/>
    <property type="project" value="TreeGrafter"/>
</dbReference>
<dbReference type="GO" id="GO:0007005">
    <property type="term" value="P:mitochondrion organization"/>
    <property type="evidence" value="ECO:0007669"/>
    <property type="project" value="InterPro"/>
</dbReference>
<keyword evidence="4" id="KW-1185">Reference proteome</keyword>
<reference evidence="3" key="4">
    <citation type="submission" date="2025-05" db="UniProtKB">
        <authorList>
            <consortium name="EnsemblFungi"/>
        </authorList>
    </citation>
    <scope>IDENTIFICATION</scope>
    <source>
        <strain evidence="3">isolate 1-1 / race 1 (BBBD)</strain>
    </source>
</reference>
<reference evidence="3 4" key="3">
    <citation type="journal article" date="2017" name="G3 (Bethesda)">
        <title>Comparative analysis highlights variable genome content of wheat rusts and divergence of the mating loci.</title>
        <authorList>
            <person name="Cuomo C.A."/>
            <person name="Bakkeren G."/>
            <person name="Khalil H.B."/>
            <person name="Panwar V."/>
            <person name="Joly D."/>
            <person name="Linning R."/>
            <person name="Sakthikumar S."/>
            <person name="Song X."/>
            <person name="Adiconis X."/>
            <person name="Fan L."/>
            <person name="Goldberg J.M."/>
            <person name="Levin J.Z."/>
            <person name="Young S."/>
            <person name="Zeng Q."/>
            <person name="Anikster Y."/>
            <person name="Bruce M."/>
            <person name="Wang M."/>
            <person name="Yin C."/>
            <person name="McCallum B."/>
            <person name="Szabo L.J."/>
            <person name="Hulbert S."/>
            <person name="Chen X."/>
            <person name="Fellers J.P."/>
        </authorList>
    </citation>
    <scope>NUCLEOTIDE SEQUENCE</scope>
    <source>
        <strain evidence="3">isolate 1-1 / race 1 (BBBD)</strain>
        <strain evidence="4">Isolate 1-1 / race 1 (BBBD)</strain>
    </source>
</reference>
<dbReference type="Pfam" id="PF14223">
    <property type="entry name" value="Retrotran_gag_2"/>
    <property type="match status" value="1"/>
</dbReference>
<dbReference type="VEuPathDB" id="FungiDB:PTTG_06132"/>
<dbReference type="PANTHER" id="PTHR28204:SF1">
    <property type="entry name" value="MITOCHONDRIAL DISTRIBUTION AND MORPHOLOGY PROTEIN 12"/>
    <property type="match status" value="1"/>
</dbReference>
<dbReference type="GO" id="GO:0032865">
    <property type="term" value="C:ERMES complex"/>
    <property type="evidence" value="ECO:0007669"/>
    <property type="project" value="InterPro"/>
</dbReference>
<dbReference type="EMBL" id="ADAS02000064">
    <property type="protein sequence ID" value="OAV92412.1"/>
    <property type="molecule type" value="Genomic_DNA"/>
</dbReference>
<dbReference type="OMA" id="FTWFRTP"/>
<dbReference type="EnsemblFungi" id="PTTG_06132-t43_1">
    <property type="protein sequence ID" value="PTTG_06132-t43_1-p1"/>
    <property type="gene ID" value="PTTG_06132"/>
</dbReference>
<keyword evidence="1" id="KW-0256">Endoplasmic reticulum</keyword>
<organism evidence="2">
    <name type="scientific">Puccinia triticina (isolate 1-1 / race 1 (BBBD))</name>
    <name type="common">Brown leaf rust fungus</name>
    <dbReference type="NCBI Taxonomy" id="630390"/>
    <lineage>
        <taxon>Eukaryota</taxon>
        <taxon>Fungi</taxon>
        <taxon>Dikarya</taxon>
        <taxon>Basidiomycota</taxon>
        <taxon>Pucciniomycotina</taxon>
        <taxon>Pucciniomycetes</taxon>
        <taxon>Pucciniales</taxon>
        <taxon>Pucciniaceae</taxon>
        <taxon>Puccinia</taxon>
    </lineage>
</organism>
<sequence length="238" mass="27384">MSSELVVRKTKILLTNKNYALWLLPIEAKLHKLKYLNVVNNTVAIPDPEKDKDNFKLYVKYNKDAYAEIIQLLSQEVLAYFNGQKLWSLLKSKYAGDDLTAKTTALKQFLAVDYNNFLLFMPSIRSANQKINLSQLVLDDQVRTILMLDKLPQEFHSFKTNISMNFETIPFNQVLKKLEDFGAQNQLNTKTSPGLIAQTALHTNSTEAEPKGNFTWFRTPDGGRYNINDVKFENVSYF</sequence>
<evidence type="ECO:0000313" key="3">
    <source>
        <dbReference type="EnsemblFungi" id="PTTG_06132-t43_1-p1"/>
    </source>
</evidence>
<dbReference type="InterPro" id="IPR027532">
    <property type="entry name" value="Mdm12"/>
</dbReference>
<accession>A0A0C4EZ75</accession>
<dbReference type="STRING" id="630390.A0A0C4EZ75"/>
<reference evidence="2" key="1">
    <citation type="submission" date="2009-11" db="EMBL/GenBank/DDBJ databases">
        <authorList>
            <consortium name="The Broad Institute Genome Sequencing Platform"/>
            <person name="Ward D."/>
            <person name="Feldgarden M."/>
            <person name="Earl A."/>
            <person name="Young S.K."/>
            <person name="Zeng Q."/>
            <person name="Koehrsen M."/>
            <person name="Alvarado L."/>
            <person name="Berlin A."/>
            <person name="Bochicchio J."/>
            <person name="Borenstein D."/>
            <person name="Chapman S.B."/>
            <person name="Chen Z."/>
            <person name="Engels R."/>
            <person name="Freedman E."/>
            <person name="Gellesch M."/>
            <person name="Goldberg J."/>
            <person name="Griggs A."/>
            <person name="Gujja S."/>
            <person name="Heilman E."/>
            <person name="Heiman D."/>
            <person name="Hepburn T."/>
            <person name="Howarth C."/>
            <person name="Jen D."/>
            <person name="Larson L."/>
            <person name="Lewis B."/>
            <person name="Mehta T."/>
            <person name="Park D."/>
            <person name="Pearson M."/>
            <person name="Roberts A."/>
            <person name="Saif S."/>
            <person name="Shea T."/>
            <person name="Shenoy N."/>
            <person name="Sisk P."/>
            <person name="Stolte C."/>
            <person name="Sykes S."/>
            <person name="Thomson T."/>
            <person name="Walk T."/>
            <person name="White J."/>
            <person name="Yandava C."/>
            <person name="Izard J."/>
            <person name="Baranova O.V."/>
            <person name="Blanton J.M."/>
            <person name="Tanner A.C."/>
            <person name="Dewhirst F.E."/>
            <person name="Haas B."/>
            <person name="Nusbaum C."/>
            <person name="Birren B."/>
        </authorList>
    </citation>
    <scope>NUCLEOTIDE SEQUENCE [LARGE SCALE GENOMIC DNA]</scope>
    <source>
        <strain evidence="2">1-1 BBBD Race 1</strain>
    </source>
</reference>
<dbReference type="GO" id="GO:0015914">
    <property type="term" value="P:phospholipid transport"/>
    <property type="evidence" value="ECO:0007669"/>
    <property type="project" value="TreeGrafter"/>
</dbReference>
<evidence type="ECO:0000313" key="2">
    <source>
        <dbReference type="EMBL" id="OAV92412.1"/>
    </source>
</evidence>
<dbReference type="AlphaFoldDB" id="A0A0C4EZ75"/>